<reference evidence="8 9" key="1">
    <citation type="submission" date="2016-10" db="EMBL/GenBank/DDBJ databases">
        <authorList>
            <person name="de Groot N.N."/>
        </authorList>
    </citation>
    <scope>NUCLEOTIDE SEQUENCE [LARGE SCALE GENOMIC DNA]</scope>
    <source>
        <strain evidence="8 9">ASO4-2</strain>
    </source>
</reference>
<dbReference type="Gene3D" id="1.10.3730.20">
    <property type="match status" value="1"/>
</dbReference>
<keyword evidence="3 6" id="KW-0812">Transmembrane</keyword>
<feature type="transmembrane region" description="Helical" evidence="6">
    <location>
        <begin position="12"/>
        <end position="31"/>
    </location>
</feature>
<dbReference type="InterPro" id="IPR037185">
    <property type="entry name" value="EmrE-like"/>
</dbReference>
<protein>
    <submittedName>
        <fullName evidence="8">Permease of the drug/metabolite transporter (DMT) superfamily</fullName>
    </submittedName>
</protein>
<dbReference type="EMBL" id="FMXO01000018">
    <property type="protein sequence ID" value="SDB57382.1"/>
    <property type="molecule type" value="Genomic_DNA"/>
</dbReference>
<evidence type="ECO:0000256" key="6">
    <source>
        <dbReference type="SAM" id="Phobius"/>
    </source>
</evidence>
<dbReference type="AlphaFoldDB" id="A0A1G6EJ31"/>
<organism evidence="8 9">
    <name type="scientific">Desulfonatronum thiosulfatophilum</name>
    <dbReference type="NCBI Taxonomy" id="617002"/>
    <lineage>
        <taxon>Bacteria</taxon>
        <taxon>Pseudomonadati</taxon>
        <taxon>Thermodesulfobacteriota</taxon>
        <taxon>Desulfovibrionia</taxon>
        <taxon>Desulfovibrionales</taxon>
        <taxon>Desulfonatronaceae</taxon>
        <taxon>Desulfonatronum</taxon>
    </lineage>
</organism>
<evidence type="ECO:0000256" key="5">
    <source>
        <dbReference type="ARBA" id="ARBA00023136"/>
    </source>
</evidence>
<dbReference type="Pfam" id="PF00892">
    <property type="entry name" value="EamA"/>
    <property type="match status" value="2"/>
</dbReference>
<proteinExistence type="predicted"/>
<feature type="domain" description="EamA" evidence="7">
    <location>
        <begin position="154"/>
        <end position="287"/>
    </location>
</feature>
<dbReference type="GO" id="GO:0005886">
    <property type="term" value="C:plasma membrane"/>
    <property type="evidence" value="ECO:0007669"/>
    <property type="project" value="UniProtKB-SubCell"/>
</dbReference>
<feature type="transmembrane region" description="Helical" evidence="6">
    <location>
        <begin position="98"/>
        <end position="117"/>
    </location>
</feature>
<dbReference type="OrthoDB" id="5416392at2"/>
<feature type="transmembrane region" description="Helical" evidence="6">
    <location>
        <begin position="214"/>
        <end position="235"/>
    </location>
</feature>
<feature type="transmembrane region" description="Helical" evidence="6">
    <location>
        <begin position="153"/>
        <end position="173"/>
    </location>
</feature>
<dbReference type="InterPro" id="IPR050638">
    <property type="entry name" value="AA-Vitamin_Transporters"/>
</dbReference>
<keyword evidence="2" id="KW-1003">Cell membrane</keyword>
<dbReference type="InterPro" id="IPR000620">
    <property type="entry name" value="EamA_dom"/>
</dbReference>
<keyword evidence="9" id="KW-1185">Reference proteome</keyword>
<feature type="domain" description="EamA" evidence="7">
    <location>
        <begin position="12"/>
        <end position="140"/>
    </location>
</feature>
<keyword evidence="4 6" id="KW-1133">Transmembrane helix</keyword>
<dbReference type="SUPFAM" id="SSF103481">
    <property type="entry name" value="Multidrug resistance efflux transporter EmrE"/>
    <property type="match status" value="2"/>
</dbReference>
<evidence type="ECO:0000256" key="3">
    <source>
        <dbReference type="ARBA" id="ARBA00022692"/>
    </source>
</evidence>
<evidence type="ECO:0000256" key="2">
    <source>
        <dbReference type="ARBA" id="ARBA00022475"/>
    </source>
</evidence>
<dbReference type="Proteomes" id="UP000198771">
    <property type="component" value="Unassembled WGS sequence"/>
</dbReference>
<evidence type="ECO:0000313" key="8">
    <source>
        <dbReference type="EMBL" id="SDB57382.1"/>
    </source>
</evidence>
<dbReference type="RefSeq" id="WP_092123300.1">
    <property type="nucleotide sequence ID" value="NZ_FMXO01000018.1"/>
</dbReference>
<evidence type="ECO:0000259" key="7">
    <source>
        <dbReference type="Pfam" id="PF00892"/>
    </source>
</evidence>
<evidence type="ECO:0000256" key="1">
    <source>
        <dbReference type="ARBA" id="ARBA00004651"/>
    </source>
</evidence>
<feature type="transmembrane region" description="Helical" evidence="6">
    <location>
        <begin position="180"/>
        <end position="202"/>
    </location>
</feature>
<keyword evidence="5 6" id="KW-0472">Membrane</keyword>
<gene>
    <name evidence="8" type="ORF">SAMN05660653_02890</name>
</gene>
<dbReference type="STRING" id="617002.SAMN05660653_02890"/>
<feature type="transmembrane region" description="Helical" evidence="6">
    <location>
        <begin position="37"/>
        <end position="58"/>
    </location>
</feature>
<feature type="transmembrane region" description="Helical" evidence="6">
    <location>
        <begin position="70"/>
        <end position="92"/>
    </location>
</feature>
<feature type="transmembrane region" description="Helical" evidence="6">
    <location>
        <begin position="247"/>
        <end position="266"/>
    </location>
</feature>
<name>A0A1G6EJ31_9BACT</name>
<dbReference type="PANTHER" id="PTHR32322">
    <property type="entry name" value="INNER MEMBRANE TRANSPORTER"/>
    <property type="match status" value="1"/>
</dbReference>
<accession>A0A1G6EJ31</accession>
<feature type="transmembrane region" description="Helical" evidence="6">
    <location>
        <begin position="272"/>
        <end position="288"/>
    </location>
</feature>
<evidence type="ECO:0000313" key="9">
    <source>
        <dbReference type="Proteomes" id="UP000198771"/>
    </source>
</evidence>
<evidence type="ECO:0000256" key="4">
    <source>
        <dbReference type="ARBA" id="ARBA00022989"/>
    </source>
</evidence>
<comment type="subcellular location">
    <subcellularLocation>
        <location evidence="1">Cell membrane</location>
        <topology evidence="1">Multi-pass membrane protein</topology>
    </subcellularLocation>
</comment>
<sequence length="299" mass="32931">MSQGVDRLATGALFLATVLWAGSFIAMKFAIGVYGPMVVVLARMALASCCLLLLVGRFKSERYQKGDWKLLLFMALCEPCLYFVCEAMALTYTSASQAGMIVAILPLMVAVAARFILKERLNRRTWLGFFIAIMGVIWLTLLSESTEHAPNPLLGNFLEFLAMCCATGSMIALKKLCVRFSPLFLTAVQAFTGCIFFLPILFLPGTTMPETFHLPAVLSILYLGFGVTIVAYWLYNYGISRIPAGQASVFVNLIPVITLFLGWLILGERLVPMQYLASAVVLIGIFLSQGSHHIRERSA</sequence>
<dbReference type="PANTHER" id="PTHR32322:SF18">
    <property type="entry name" value="S-ADENOSYLMETHIONINE_S-ADENOSYLHOMOCYSTEINE TRANSPORTER"/>
    <property type="match status" value="1"/>
</dbReference>
<feature type="transmembrane region" description="Helical" evidence="6">
    <location>
        <begin position="124"/>
        <end position="141"/>
    </location>
</feature>